<feature type="transmembrane region" description="Helical" evidence="1">
    <location>
        <begin position="119"/>
        <end position="137"/>
    </location>
</feature>
<comment type="caution">
    <text evidence="2">The sequence shown here is derived from an EMBL/GenBank/DDBJ whole genome shotgun (WGS) entry which is preliminary data.</text>
</comment>
<feature type="transmembrane region" description="Helical" evidence="1">
    <location>
        <begin position="210"/>
        <end position="237"/>
    </location>
</feature>
<feature type="transmembrane region" description="Helical" evidence="1">
    <location>
        <begin position="174"/>
        <end position="198"/>
    </location>
</feature>
<dbReference type="Proteomes" id="UP001597199">
    <property type="component" value="Unassembled WGS sequence"/>
</dbReference>
<evidence type="ECO:0000313" key="2">
    <source>
        <dbReference type="EMBL" id="MFD1399844.1"/>
    </source>
</evidence>
<dbReference type="EMBL" id="JBHTOA010000043">
    <property type="protein sequence ID" value="MFD1399844.1"/>
    <property type="molecule type" value="Genomic_DNA"/>
</dbReference>
<keyword evidence="1" id="KW-0812">Transmembrane</keyword>
<feature type="transmembrane region" description="Helical" evidence="1">
    <location>
        <begin position="292"/>
        <end position="310"/>
    </location>
</feature>
<dbReference type="InterPro" id="IPR049458">
    <property type="entry name" value="EpsG-like"/>
</dbReference>
<feature type="transmembrane region" description="Helical" evidence="1">
    <location>
        <begin position="340"/>
        <end position="358"/>
    </location>
</feature>
<feature type="transmembrane region" description="Helical" evidence="1">
    <location>
        <begin position="258"/>
        <end position="277"/>
    </location>
</feature>
<feature type="transmembrane region" description="Helical" evidence="1">
    <location>
        <begin position="143"/>
        <end position="162"/>
    </location>
</feature>
<sequence>MLLYFFIISCSIGSLLLVLEKSSRQKNNVNEKTLLYIVGALSVAVLLSIYLMRGYGVGTDYPMYHSFYYFSTDALKRFGIENGYLVIYSIAKSLGMFWIVSLISFILYFSGFFILSRKLGLSLATFESMLILSYLFFTSFNMVRQMSAIGVVYLGIAFSGMFDFTQQFGLKRKILFILFVFLAAQFHSSAYVAVLFLLCRSINLNSRVVLFGSAIMSISYFLNIGNIIVPKIIYLFPHYVQKYSLIENDFFTSGSKGLIEYLPIFAQCMFLVIIIAYDSEFLSANKFMCNMYFVYLMLFAFGGNQAAIRIQDYWVPSMIYFYGAFFESKQNSFFHLSSKLFKSLVLLFLVIYVILRLFRNVSNVVPYYI</sequence>
<feature type="transmembrane region" description="Helical" evidence="1">
    <location>
        <begin position="85"/>
        <end position="107"/>
    </location>
</feature>
<keyword evidence="1" id="KW-1133">Transmembrane helix</keyword>
<keyword evidence="1" id="KW-0472">Membrane</keyword>
<name>A0ABW4BH67_9LACO</name>
<dbReference type="Pfam" id="PF14897">
    <property type="entry name" value="EpsG"/>
    <property type="match status" value="1"/>
</dbReference>
<protein>
    <submittedName>
        <fullName evidence="2">EpsG family protein</fullName>
    </submittedName>
</protein>
<gene>
    <name evidence="2" type="ORF">ACFQ41_11040</name>
</gene>
<reference evidence="3" key="1">
    <citation type="journal article" date="2019" name="Int. J. Syst. Evol. Microbiol.">
        <title>The Global Catalogue of Microorganisms (GCM) 10K type strain sequencing project: providing services to taxonomists for standard genome sequencing and annotation.</title>
        <authorList>
            <consortium name="The Broad Institute Genomics Platform"/>
            <consortium name="The Broad Institute Genome Sequencing Center for Infectious Disease"/>
            <person name="Wu L."/>
            <person name="Ma J."/>
        </authorList>
    </citation>
    <scope>NUCLEOTIDE SEQUENCE [LARGE SCALE GENOMIC DNA]</scope>
    <source>
        <strain evidence="3">CCM 9110</strain>
    </source>
</reference>
<proteinExistence type="predicted"/>
<evidence type="ECO:0000256" key="1">
    <source>
        <dbReference type="SAM" id="Phobius"/>
    </source>
</evidence>
<feature type="transmembrane region" description="Helical" evidence="1">
    <location>
        <begin position="6"/>
        <end position="22"/>
    </location>
</feature>
<organism evidence="2 3">
    <name type="scientific">Lacticaseibacillus suilingensis</name>
    <dbReference type="NCBI Taxonomy" id="2799577"/>
    <lineage>
        <taxon>Bacteria</taxon>
        <taxon>Bacillati</taxon>
        <taxon>Bacillota</taxon>
        <taxon>Bacilli</taxon>
        <taxon>Lactobacillales</taxon>
        <taxon>Lactobacillaceae</taxon>
        <taxon>Lacticaseibacillus</taxon>
    </lineage>
</organism>
<accession>A0ABW4BH67</accession>
<keyword evidence="3" id="KW-1185">Reference proteome</keyword>
<feature type="transmembrane region" description="Helical" evidence="1">
    <location>
        <begin position="34"/>
        <end position="52"/>
    </location>
</feature>
<evidence type="ECO:0000313" key="3">
    <source>
        <dbReference type="Proteomes" id="UP001597199"/>
    </source>
</evidence>
<dbReference type="RefSeq" id="WP_204119853.1">
    <property type="nucleotide sequence ID" value="NZ_BOLV01000033.1"/>
</dbReference>